<evidence type="ECO:0008006" key="8">
    <source>
        <dbReference type="Google" id="ProtNLM"/>
    </source>
</evidence>
<dbReference type="OrthoDB" id="5516290at2"/>
<dbReference type="Proteomes" id="UP000294664">
    <property type="component" value="Unassembled WGS sequence"/>
</dbReference>
<evidence type="ECO:0000313" key="6">
    <source>
        <dbReference type="EMBL" id="TCT07829.1"/>
    </source>
</evidence>
<accession>A0A4R3M6D4</accession>
<dbReference type="EMBL" id="SMAI01000001">
    <property type="protein sequence ID" value="TCT07829.1"/>
    <property type="molecule type" value="Genomic_DNA"/>
</dbReference>
<organism evidence="6 7">
    <name type="scientific">Aquabacter spiritensis</name>
    <dbReference type="NCBI Taxonomy" id="933073"/>
    <lineage>
        <taxon>Bacteria</taxon>
        <taxon>Pseudomonadati</taxon>
        <taxon>Pseudomonadota</taxon>
        <taxon>Alphaproteobacteria</taxon>
        <taxon>Hyphomicrobiales</taxon>
        <taxon>Xanthobacteraceae</taxon>
        <taxon>Aquabacter</taxon>
    </lineage>
</organism>
<feature type="transmembrane region" description="Helical" evidence="5">
    <location>
        <begin position="84"/>
        <end position="103"/>
    </location>
</feature>
<dbReference type="AlphaFoldDB" id="A0A4R3M6D4"/>
<keyword evidence="4 5" id="KW-0472">Membrane</keyword>
<dbReference type="GO" id="GO:0016020">
    <property type="term" value="C:membrane"/>
    <property type="evidence" value="ECO:0007669"/>
    <property type="project" value="UniProtKB-SubCell"/>
</dbReference>
<dbReference type="InterPro" id="IPR001129">
    <property type="entry name" value="Membr-assoc_MAPEG"/>
</dbReference>
<gene>
    <name evidence="6" type="ORF">EDC64_101348</name>
</gene>
<evidence type="ECO:0000256" key="4">
    <source>
        <dbReference type="ARBA" id="ARBA00023136"/>
    </source>
</evidence>
<comment type="subcellular location">
    <subcellularLocation>
        <location evidence="1">Membrane</location>
    </subcellularLocation>
</comment>
<evidence type="ECO:0000256" key="5">
    <source>
        <dbReference type="SAM" id="Phobius"/>
    </source>
</evidence>
<evidence type="ECO:0000256" key="3">
    <source>
        <dbReference type="ARBA" id="ARBA00022989"/>
    </source>
</evidence>
<evidence type="ECO:0000256" key="1">
    <source>
        <dbReference type="ARBA" id="ARBA00004370"/>
    </source>
</evidence>
<sequence>MTVAMILLPLFVEVALTFFLLFALGSQRGRVLSANGVGPEAALDRNAWPDRPRQFANAFSNQFELPVLFYVLTALALVTRKADLVFVVLAWVFVLSRIVHAGIHITTNTVRLRFPAYAVGVFALLIMWVLFALAILLNL</sequence>
<evidence type="ECO:0000256" key="2">
    <source>
        <dbReference type="ARBA" id="ARBA00022692"/>
    </source>
</evidence>
<dbReference type="SUPFAM" id="SSF161084">
    <property type="entry name" value="MAPEG domain-like"/>
    <property type="match status" value="1"/>
</dbReference>
<feature type="transmembrane region" description="Helical" evidence="5">
    <location>
        <begin position="115"/>
        <end position="137"/>
    </location>
</feature>
<name>A0A4R3M6D4_9HYPH</name>
<evidence type="ECO:0000313" key="7">
    <source>
        <dbReference type="Proteomes" id="UP000294664"/>
    </source>
</evidence>
<feature type="transmembrane region" description="Helical" evidence="5">
    <location>
        <begin position="6"/>
        <end position="24"/>
    </location>
</feature>
<reference evidence="6 7" key="1">
    <citation type="submission" date="2019-03" db="EMBL/GenBank/DDBJ databases">
        <title>Genomic Encyclopedia of Type Strains, Phase IV (KMG-IV): sequencing the most valuable type-strain genomes for metagenomic binning, comparative biology and taxonomic classification.</title>
        <authorList>
            <person name="Goeker M."/>
        </authorList>
    </citation>
    <scope>NUCLEOTIDE SEQUENCE [LARGE SCALE GENOMIC DNA]</scope>
    <source>
        <strain evidence="6 7">DSM 9035</strain>
    </source>
</reference>
<keyword evidence="7" id="KW-1185">Reference proteome</keyword>
<protein>
    <recommendedName>
        <fullName evidence="8">MAPEG family protein</fullName>
    </recommendedName>
</protein>
<dbReference type="InterPro" id="IPR023352">
    <property type="entry name" value="MAPEG-like_dom_sf"/>
</dbReference>
<keyword evidence="2 5" id="KW-0812">Transmembrane</keyword>
<keyword evidence="3 5" id="KW-1133">Transmembrane helix</keyword>
<dbReference type="Gene3D" id="1.20.120.550">
    <property type="entry name" value="Membrane associated eicosanoid/glutathione metabolism-like domain"/>
    <property type="match status" value="1"/>
</dbReference>
<proteinExistence type="predicted"/>
<comment type="caution">
    <text evidence="6">The sequence shown here is derived from an EMBL/GenBank/DDBJ whole genome shotgun (WGS) entry which is preliminary data.</text>
</comment>
<dbReference type="RefSeq" id="WP_132029148.1">
    <property type="nucleotide sequence ID" value="NZ_SMAI01000001.1"/>
</dbReference>
<dbReference type="Pfam" id="PF01124">
    <property type="entry name" value="MAPEG"/>
    <property type="match status" value="1"/>
</dbReference>